<protein>
    <submittedName>
        <fullName evidence="1">Glutathione s-transferase n-terminal domain</fullName>
    </submittedName>
</protein>
<sequence>MSTKHLSKGSEQPPKIENKLRLYSMEYCPYAHRVRLVLRTKNLDYDIVNINLINKPEWYANVHPEGKVPALDTGSKVIVESLDICNFLDKEYPNPPLYPPQPLAIEKDKDVIQKIDPLVDYMLWPWAERAGTIAIVLGERLPFKSDELTNLRQWRKVMREHTVVEGIYNGPEKFYKSVLIKLGSLAPDYDAI</sequence>
<reference evidence="1" key="1">
    <citation type="submission" date="2022-04" db="EMBL/GenBank/DDBJ databases">
        <title>Chromosome-scale genome assembly of Holotrichia oblita Faldermann.</title>
        <authorList>
            <person name="Rongchong L."/>
        </authorList>
    </citation>
    <scope>NUCLEOTIDE SEQUENCE</scope>
    <source>
        <strain evidence="1">81SQS9</strain>
    </source>
</reference>
<evidence type="ECO:0000313" key="2">
    <source>
        <dbReference type="Proteomes" id="UP001056778"/>
    </source>
</evidence>
<name>A0ACB9TV59_HOLOL</name>
<dbReference type="EMBL" id="CM043015">
    <property type="protein sequence ID" value="KAI4470700.1"/>
    <property type="molecule type" value="Genomic_DNA"/>
</dbReference>
<proteinExistence type="predicted"/>
<gene>
    <name evidence="1" type="ORF">MML48_1g09243</name>
</gene>
<comment type="caution">
    <text evidence="1">The sequence shown here is derived from an EMBL/GenBank/DDBJ whole genome shotgun (WGS) entry which is preliminary data.</text>
</comment>
<keyword evidence="2" id="KW-1185">Reference proteome</keyword>
<dbReference type="Proteomes" id="UP001056778">
    <property type="component" value="Chromosome 1"/>
</dbReference>
<organism evidence="1 2">
    <name type="scientific">Holotrichia oblita</name>
    <name type="common">Chafer beetle</name>
    <dbReference type="NCBI Taxonomy" id="644536"/>
    <lineage>
        <taxon>Eukaryota</taxon>
        <taxon>Metazoa</taxon>
        <taxon>Ecdysozoa</taxon>
        <taxon>Arthropoda</taxon>
        <taxon>Hexapoda</taxon>
        <taxon>Insecta</taxon>
        <taxon>Pterygota</taxon>
        <taxon>Neoptera</taxon>
        <taxon>Endopterygota</taxon>
        <taxon>Coleoptera</taxon>
        <taxon>Polyphaga</taxon>
        <taxon>Scarabaeiformia</taxon>
        <taxon>Scarabaeidae</taxon>
        <taxon>Melolonthinae</taxon>
        <taxon>Holotrichia</taxon>
    </lineage>
</organism>
<accession>A0ACB9TV59</accession>
<evidence type="ECO:0000313" key="1">
    <source>
        <dbReference type="EMBL" id="KAI4470700.1"/>
    </source>
</evidence>